<dbReference type="EMBL" id="JAMKOV010000184">
    <property type="protein sequence ID" value="KAI8033134.1"/>
    <property type="molecule type" value="Genomic_DNA"/>
</dbReference>
<dbReference type="AlphaFoldDB" id="A0A9P9YAU0"/>
<organism evidence="1 2">
    <name type="scientific">Drosophila gunungcola</name>
    <name type="common">fruit fly</name>
    <dbReference type="NCBI Taxonomy" id="103775"/>
    <lineage>
        <taxon>Eukaryota</taxon>
        <taxon>Metazoa</taxon>
        <taxon>Ecdysozoa</taxon>
        <taxon>Arthropoda</taxon>
        <taxon>Hexapoda</taxon>
        <taxon>Insecta</taxon>
        <taxon>Pterygota</taxon>
        <taxon>Neoptera</taxon>
        <taxon>Endopterygota</taxon>
        <taxon>Diptera</taxon>
        <taxon>Brachycera</taxon>
        <taxon>Muscomorpha</taxon>
        <taxon>Ephydroidea</taxon>
        <taxon>Drosophilidae</taxon>
        <taxon>Drosophila</taxon>
        <taxon>Sophophora</taxon>
    </lineage>
</organism>
<evidence type="ECO:0000313" key="2">
    <source>
        <dbReference type="Proteomes" id="UP001059596"/>
    </source>
</evidence>
<dbReference type="Proteomes" id="UP001059596">
    <property type="component" value="Unassembled WGS sequence"/>
</dbReference>
<comment type="caution">
    <text evidence="1">The sequence shown here is derived from an EMBL/GenBank/DDBJ whole genome shotgun (WGS) entry which is preliminary data.</text>
</comment>
<accession>A0A9P9YAU0</accession>
<sequence>MWCKNEKKKKHKKTLDNCALEFIRNAMIGEFTFTLDSQRSYINKTQMSYSRGKLASNIRK</sequence>
<name>A0A9P9YAU0_9MUSC</name>
<reference evidence="1" key="1">
    <citation type="journal article" date="2023" name="Genome Biol. Evol.">
        <title>Long-read-based Genome Assembly of Drosophila gunungcola Reveals Fewer Chemosensory Genes in Flower-breeding Species.</title>
        <authorList>
            <person name="Negi A."/>
            <person name="Liao B.Y."/>
            <person name="Yeh S.D."/>
        </authorList>
    </citation>
    <scope>NUCLEOTIDE SEQUENCE</scope>
    <source>
        <strain evidence="1">Sukarami</strain>
    </source>
</reference>
<proteinExistence type="predicted"/>
<protein>
    <submittedName>
        <fullName evidence="1">Uncharacterized protein</fullName>
    </submittedName>
</protein>
<gene>
    <name evidence="1" type="ORF">M5D96_014113</name>
</gene>
<evidence type="ECO:0000313" key="1">
    <source>
        <dbReference type="EMBL" id="KAI8033134.1"/>
    </source>
</evidence>
<keyword evidence="2" id="KW-1185">Reference proteome</keyword>